<evidence type="ECO:0000256" key="4">
    <source>
        <dbReference type="ARBA" id="ARBA00022679"/>
    </source>
</evidence>
<evidence type="ECO:0000256" key="5">
    <source>
        <dbReference type="ARBA" id="ARBA00022741"/>
    </source>
</evidence>
<reference evidence="14 15" key="1">
    <citation type="submission" date="2018-08" db="EMBL/GenBank/DDBJ databases">
        <title>Wenzhouxiangella salilacus sp. nov., a novel bacterium isolated from a saline lake in Xinjiang Province, China.</title>
        <authorList>
            <person name="Han S."/>
        </authorList>
    </citation>
    <scope>NUCLEOTIDE SEQUENCE [LARGE SCALE GENOMIC DNA]</scope>
    <source>
        <strain evidence="14 15">XDB06</strain>
    </source>
</reference>
<dbReference type="InterPro" id="IPR002986">
    <property type="entry name" value="DAP_deCOOHase_LysA"/>
</dbReference>
<evidence type="ECO:0000256" key="3">
    <source>
        <dbReference type="ARBA" id="ARBA00013059"/>
    </source>
</evidence>
<sequence length="864" mass="93819">MNQVSSVQDAQWRVLKFGGSSVAQADNWPRIAEQVEQARSEGFRVAVVVSALRGITDLLQAHIDSGADADADSLFKEVQQRHQAMLSACDLPGQALDEPLAALRQFLEDEFDVGSPAHQARLLAAGEMLSSRLAVARLAQDGVTAAWLDSRRVLVSDEREARSRRARYLSARCLPHPDPELAAGLARESGVWVMPGFVAASPAGETVLLGRGGSDTSATALAAVLGARRVDIFSDVPGLFSADPRRVPGARLLRQVGFREAQELAAMGAKALHPAALIPAHEQHIEIRMRQTDRPDIEGTRITPAAQEHGAQVKAIVQRKPITLVSLEDIGMWQQVGFLAAVFDVFRELGLSVDQVSTSESNVTLTLDPGANVADQAVLDELARALGRLCRVEILTDCATVSLVGLGIRTILHRLGPALEVFEQRRIFQVSQAANDLNLTFVVESRHADRLVQQLHQQVIPGGVGGDSVFGPTFEQLFRDEAAPVHVTPWWRERRAELLDRMKGRDSAYVYDLPTVREACRKLCGLSSVDRVLYSMKANSHPEILRTAVAGGLGIECVSLAEAEHALEQVPGLKPSDMLFTPNFAPREEYRRAVEMGLPLTVDNLHVLEKWGRELAGQAVFLRLDPGSGLGHHKLVRTAGSHSKFGIPLAELDRALTLCRAHDIRIRGLHAHTGSGIMHPDNWHRSLETLGEAARRIDTVEIINLGGGLGVPDRADELPLDMTAMDGGLAELKRQLPRSVQVWIEPGRYVVSPAGALLARVTQTKGKGDVRYVGVATGMNSLIRPALYGAWHEIVNLSRIDEPGDHVYNVVGPICETGDILGLDRLLPQSSEGDILLIANTGAYGAAMASRYNLREPAGELVLN</sequence>
<evidence type="ECO:0000256" key="1">
    <source>
        <dbReference type="ARBA" id="ARBA00001933"/>
    </source>
</evidence>
<dbReference type="Gene3D" id="3.20.20.10">
    <property type="entry name" value="Alanine racemase"/>
    <property type="match status" value="1"/>
</dbReference>
<dbReference type="Gene3D" id="2.40.37.10">
    <property type="entry name" value="Lyase, Ornithine Decarboxylase, Chain A, domain 1"/>
    <property type="match status" value="1"/>
</dbReference>
<keyword evidence="10 14" id="KW-0456">Lyase</keyword>
<keyword evidence="5" id="KW-0547">Nucleotide-binding</keyword>
<dbReference type="SUPFAM" id="SSF53633">
    <property type="entry name" value="Carbamate kinase-like"/>
    <property type="match status" value="1"/>
</dbReference>
<evidence type="ECO:0000256" key="6">
    <source>
        <dbReference type="ARBA" id="ARBA00022777"/>
    </source>
</evidence>
<dbReference type="PRINTS" id="PR01179">
    <property type="entry name" value="ODADCRBXLASE"/>
</dbReference>
<dbReference type="PRINTS" id="PR01181">
    <property type="entry name" value="DAPDCRBXLASE"/>
</dbReference>
<dbReference type="UniPathway" id="UPA00051">
    <property type="reaction ID" value="UER00462"/>
</dbReference>
<dbReference type="GO" id="GO:0009088">
    <property type="term" value="P:threonine biosynthetic process"/>
    <property type="evidence" value="ECO:0007669"/>
    <property type="project" value="UniProtKB-UniPathway"/>
</dbReference>
<dbReference type="InterPro" id="IPR029066">
    <property type="entry name" value="PLP-binding_barrel"/>
</dbReference>
<evidence type="ECO:0000256" key="2">
    <source>
        <dbReference type="ARBA" id="ARBA00004766"/>
    </source>
</evidence>
<dbReference type="PANTHER" id="PTHR43727">
    <property type="entry name" value="DIAMINOPIMELATE DECARBOXYLASE"/>
    <property type="match status" value="1"/>
</dbReference>
<dbReference type="InterPro" id="IPR022657">
    <property type="entry name" value="De-COase2_CS"/>
</dbReference>
<dbReference type="Proteomes" id="UP000260351">
    <property type="component" value="Unassembled WGS sequence"/>
</dbReference>
<evidence type="ECO:0000256" key="8">
    <source>
        <dbReference type="ARBA" id="ARBA00022840"/>
    </source>
</evidence>
<dbReference type="RefSeq" id="WP_116649997.1">
    <property type="nucleotide sequence ID" value="NZ_QUZK01000021.1"/>
</dbReference>
<dbReference type="GO" id="GO:0008836">
    <property type="term" value="F:diaminopimelate decarboxylase activity"/>
    <property type="evidence" value="ECO:0007669"/>
    <property type="project" value="InterPro"/>
</dbReference>
<dbReference type="NCBIfam" id="NF006515">
    <property type="entry name" value="PRK08961.1"/>
    <property type="match status" value="1"/>
</dbReference>
<dbReference type="InterPro" id="IPR001341">
    <property type="entry name" value="Asp_kinase"/>
</dbReference>
<comment type="pathway">
    <text evidence="2 12">Amino-acid biosynthesis; L-lysine biosynthesis via DAP pathway; (S)-tetrahydrodipicolinate from L-aspartate: step 1/4.</text>
</comment>
<evidence type="ECO:0000256" key="9">
    <source>
        <dbReference type="ARBA" id="ARBA00022898"/>
    </source>
</evidence>
<dbReference type="GO" id="GO:0005524">
    <property type="term" value="F:ATP binding"/>
    <property type="evidence" value="ECO:0007669"/>
    <property type="project" value="UniProtKB-KW"/>
</dbReference>
<dbReference type="NCBIfam" id="TIGR00657">
    <property type="entry name" value="asp_kinases"/>
    <property type="match status" value="1"/>
</dbReference>
<organism evidence="14 15">
    <name type="scientific">Wenzhouxiangella sediminis</name>
    <dbReference type="NCBI Taxonomy" id="1792836"/>
    <lineage>
        <taxon>Bacteria</taxon>
        <taxon>Pseudomonadati</taxon>
        <taxon>Pseudomonadota</taxon>
        <taxon>Gammaproteobacteria</taxon>
        <taxon>Chromatiales</taxon>
        <taxon>Wenzhouxiangellaceae</taxon>
        <taxon>Wenzhouxiangella</taxon>
    </lineage>
</organism>
<dbReference type="InterPro" id="IPR045865">
    <property type="entry name" value="ACT-like_dom_sf"/>
</dbReference>
<keyword evidence="6 14" id="KW-0418">Kinase</keyword>
<evidence type="ECO:0000313" key="15">
    <source>
        <dbReference type="Proteomes" id="UP000260351"/>
    </source>
</evidence>
<dbReference type="SUPFAM" id="SSF55021">
    <property type="entry name" value="ACT-like"/>
    <property type="match status" value="2"/>
</dbReference>
<dbReference type="PANTHER" id="PTHR43727:SF2">
    <property type="entry name" value="GROUP IV DECARBOXYLASE"/>
    <property type="match status" value="1"/>
</dbReference>
<dbReference type="AlphaFoldDB" id="A0A3E1KAJ0"/>
<dbReference type="InterPro" id="IPR036393">
    <property type="entry name" value="AceGlu_kinase-like_sf"/>
</dbReference>
<dbReference type="OrthoDB" id="9799110at2"/>
<comment type="cofactor">
    <cofactor evidence="1 11">
        <name>pyridoxal 5'-phosphate</name>
        <dbReference type="ChEBI" id="CHEBI:597326"/>
    </cofactor>
</comment>
<dbReference type="InterPro" id="IPR009006">
    <property type="entry name" value="Ala_racemase/Decarboxylase_C"/>
</dbReference>
<keyword evidence="12" id="KW-0028">Amino-acid biosynthesis</keyword>
<evidence type="ECO:0000256" key="11">
    <source>
        <dbReference type="PIRSR" id="PIRSR600183-50"/>
    </source>
</evidence>
<dbReference type="UniPathway" id="UPA00050">
    <property type="reaction ID" value="UER00461"/>
</dbReference>
<evidence type="ECO:0000256" key="10">
    <source>
        <dbReference type="ARBA" id="ARBA00023239"/>
    </source>
</evidence>
<evidence type="ECO:0000256" key="12">
    <source>
        <dbReference type="RuleBase" id="RU004249"/>
    </source>
</evidence>
<keyword evidence="15" id="KW-1185">Reference proteome</keyword>
<feature type="active site" description="Proton donor" evidence="11">
    <location>
        <position position="815"/>
    </location>
</feature>
<dbReference type="GO" id="GO:0004072">
    <property type="term" value="F:aspartate kinase activity"/>
    <property type="evidence" value="ECO:0007669"/>
    <property type="project" value="UniProtKB-EC"/>
</dbReference>
<gene>
    <name evidence="14" type="ORF">DZC52_04845</name>
</gene>
<dbReference type="Pfam" id="PF00696">
    <property type="entry name" value="AA_kinase"/>
    <property type="match status" value="1"/>
</dbReference>
<name>A0A3E1KAJ0_9GAMM</name>
<keyword evidence="8" id="KW-0067">ATP-binding</keyword>
<evidence type="ECO:0000313" key="14">
    <source>
        <dbReference type="EMBL" id="RFF31391.1"/>
    </source>
</evidence>
<comment type="caution">
    <text evidence="14">The sequence shown here is derived from an EMBL/GenBank/DDBJ whole genome shotgun (WGS) entry which is preliminary data.</text>
</comment>
<comment type="pathway">
    <text evidence="12">Amino-acid biosynthesis; L-threonine biosynthesis; L-threonine from L-aspartate: step 1/5.</text>
</comment>
<feature type="domain" description="ACT" evidence="13">
    <location>
        <begin position="327"/>
        <end position="397"/>
    </location>
</feature>
<dbReference type="InterPro" id="IPR001048">
    <property type="entry name" value="Asp/Glu/Uridylate_kinase"/>
</dbReference>
<feature type="modified residue" description="N6-(pyridoxal phosphate)lysine" evidence="11">
    <location>
        <position position="537"/>
    </location>
</feature>
<dbReference type="Pfam" id="PF02784">
    <property type="entry name" value="Orn_Arg_deC_N"/>
    <property type="match status" value="1"/>
</dbReference>
<keyword evidence="4 14" id="KW-0808">Transferase</keyword>
<dbReference type="InterPro" id="IPR018042">
    <property type="entry name" value="Aspartate_kinase_CS"/>
</dbReference>
<dbReference type="Gene3D" id="3.30.70.260">
    <property type="match status" value="2"/>
</dbReference>
<evidence type="ECO:0000259" key="13">
    <source>
        <dbReference type="PROSITE" id="PS51671"/>
    </source>
</evidence>
<dbReference type="PROSITE" id="PS00879">
    <property type="entry name" value="ODR_DC_2_2"/>
    <property type="match status" value="1"/>
</dbReference>
<dbReference type="UniPathway" id="UPA00034">
    <property type="reaction ID" value="UER00015"/>
</dbReference>
<accession>A0A3E1KAJ0</accession>
<keyword evidence="9 11" id="KW-0663">Pyridoxal phosphate</keyword>
<dbReference type="InterPro" id="IPR022644">
    <property type="entry name" value="De-COase2_N"/>
</dbReference>
<dbReference type="EC" id="2.7.2.4" evidence="3"/>
<dbReference type="InterPro" id="IPR011246">
    <property type="entry name" value="DAP_dec_asp_kin"/>
</dbReference>
<dbReference type="Gene3D" id="3.40.1160.10">
    <property type="entry name" value="Acetylglutamate kinase-like"/>
    <property type="match status" value="1"/>
</dbReference>
<proteinExistence type="predicted"/>
<keyword evidence="7" id="KW-0210">Decarboxylase</keyword>
<dbReference type="PIRSF" id="PIRSF036459">
    <property type="entry name" value="DAP_dec_asp_kin"/>
    <property type="match status" value="1"/>
</dbReference>
<dbReference type="GO" id="GO:0009089">
    <property type="term" value="P:lysine biosynthetic process via diaminopimelate"/>
    <property type="evidence" value="ECO:0007669"/>
    <property type="project" value="UniProtKB-UniPathway"/>
</dbReference>
<dbReference type="PROSITE" id="PS51671">
    <property type="entry name" value="ACT"/>
    <property type="match status" value="1"/>
</dbReference>
<evidence type="ECO:0000256" key="7">
    <source>
        <dbReference type="ARBA" id="ARBA00022793"/>
    </source>
</evidence>
<dbReference type="SUPFAM" id="SSF51419">
    <property type="entry name" value="PLP-binding barrel"/>
    <property type="match status" value="1"/>
</dbReference>
<dbReference type="EMBL" id="QUZK01000021">
    <property type="protein sequence ID" value="RFF31391.1"/>
    <property type="molecule type" value="Genomic_DNA"/>
</dbReference>
<protein>
    <recommendedName>
        <fullName evidence="3">aspartate kinase</fullName>
        <ecNumber evidence="3">2.7.2.4</ecNumber>
    </recommendedName>
</protein>
<dbReference type="SUPFAM" id="SSF50621">
    <property type="entry name" value="Alanine racemase C-terminal domain-like"/>
    <property type="match status" value="1"/>
</dbReference>
<comment type="pathway">
    <text evidence="12">Amino-acid biosynthesis; L-methionine biosynthesis via de novo pathway; L-homoserine from L-aspartate: step 1/3.</text>
</comment>
<dbReference type="PROSITE" id="PS00324">
    <property type="entry name" value="ASPARTOKINASE"/>
    <property type="match status" value="1"/>
</dbReference>
<dbReference type="InterPro" id="IPR002912">
    <property type="entry name" value="ACT_dom"/>
</dbReference>
<dbReference type="InterPro" id="IPR000183">
    <property type="entry name" value="Orn/DAP/Arg_de-COase"/>
</dbReference>